<accession>A0A7J8M6W8</accession>
<organism evidence="1 2">
    <name type="scientific">Gossypium lobatum</name>
    <dbReference type="NCBI Taxonomy" id="34289"/>
    <lineage>
        <taxon>Eukaryota</taxon>
        <taxon>Viridiplantae</taxon>
        <taxon>Streptophyta</taxon>
        <taxon>Embryophyta</taxon>
        <taxon>Tracheophyta</taxon>
        <taxon>Spermatophyta</taxon>
        <taxon>Magnoliopsida</taxon>
        <taxon>eudicotyledons</taxon>
        <taxon>Gunneridae</taxon>
        <taxon>Pentapetalae</taxon>
        <taxon>rosids</taxon>
        <taxon>malvids</taxon>
        <taxon>Malvales</taxon>
        <taxon>Malvaceae</taxon>
        <taxon>Malvoideae</taxon>
        <taxon>Gossypium</taxon>
    </lineage>
</organism>
<gene>
    <name evidence="1" type="ORF">Golob_017356</name>
</gene>
<name>A0A7J8M6W8_9ROSI</name>
<comment type="caution">
    <text evidence="1">The sequence shown here is derived from an EMBL/GenBank/DDBJ whole genome shotgun (WGS) entry which is preliminary data.</text>
</comment>
<evidence type="ECO:0000313" key="2">
    <source>
        <dbReference type="Proteomes" id="UP000593572"/>
    </source>
</evidence>
<dbReference type="AlphaFoldDB" id="A0A7J8M6W8"/>
<reference evidence="1 2" key="1">
    <citation type="journal article" date="2019" name="Genome Biol. Evol.">
        <title>Insights into the evolution of the New World diploid cottons (Gossypium, subgenus Houzingenia) based on genome sequencing.</title>
        <authorList>
            <person name="Grover C.E."/>
            <person name="Arick M.A. 2nd"/>
            <person name="Thrash A."/>
            <person name="Conover J.L."/>
            <person name="Sanders W.S."/>
            <person name="Peterson D.G."/>
            <person name="Frelichowski J.E."/>
            <person name="Scheffler J.A."/>
            <person name="Scheffler B.E."/>
            <person name="Wendel J.F."/>
        </authorList>
    </citation>
    <scope>NUCLEOTIDE SEQUENCE [LARGE SCALE GENOMIC DNA]</scope>
    <source>
        <strain evidence="1">157</strain>
        <tissue evidence="1">Leaf</tissue>
    </source>
</reference>
<evidence type="ECO:0000313" key="1">
    <source>
        <dbReference type="EMBL" id="MBA0560461.1"/>
    </source>
</evidence>
<protein>
    <submittedName>
        <fullName evidence="1">Uncharacterized protein</fullName>
    </submittedName>
</protein>
<proteinExistence type="predicted"/>
<sequence length="41" mass="4513">MAGVQKISVAQVVNNKLLNGVNNFNILVWVTISRKCSVIEL</sequence>
<dbReference type="EMBL" id="JABEZX010000007">
    <property type="protein sequence ID" value="MBA0560461.1"/>
    <property type="molecule type" value="Genomic_DNA"/>
</dbReference>
<keyword evidence="2" id="KW-1185">Reference proteome</keyword>
<dbReference type="Proteomes" id="UP000593572">
    <property type="component" value="Unassembled WGS sequence"/>
</dbReference>